<dbReference type="SUPFAM" id="SSF48239">
    <property type="entry name" value="Terpenoid cyclases/Protein prenyltransferases"/>
    <property type="match status" value="1"/>
</dbReference>
<reference evidence="7" key="1">
    <citation type="journal article" date="2019" name="Int. J. Syst. Evol. Microbiol.">
        <title>The Global Catalogue of Microorganisms (GCM) 10K type strain sequencing project: providing services to taxonomists for standard genome sequencing and annotation.</title>
        <authorList>
            <consortium name="The Broad Institute Genomics Platform"/>
            <consortium name="The Broad Institute Genome Sequencing Center for Infectious Disease"/>
            <person name="Wu L."/>
            <person name="Ma J."/>
        </authorList>
    </citation>
    <scope>NUCLEOTIDE SEQUENCE [LARGE SCALE GENOMIC DNA]</scope>
    <source>
        <strain evidence="7">CGMCC 1.10759</strain>
    </source>
</reference>
<comment type="similarity">
    <text evidence="1">Belongs to the protease inhibitor I39 (alpha-2-macroglobulin) family. Bacterial alpha-2-macroglobulin subfamily.</text>
</comment>
<dbReference type="Pfam" id="PF00207">
    <property type="entry name" value="A2M"/>
    <property type="match status" value="1"/>
</dbReference>
<dbReference type="PANTHER" id="PTHR40094">
    <property type="entry name" value="ALPHA-2-MACROGLOBULIN HOMOLOG"/>
    <property type="match status" value="1"/>
</dbReference>
<keyword evidence="7" id="KW-1185">Reference proteome</keyword>
<dbReference type="InterPro" id="IPR041246">
    <property type="entry name" value="Bact_MG10"/>
</dbReference>
<dbReference type="EMBL" id="JBHSDU010000003">
    <property type="protein sequence ID" value="MFC4310049.1"/>
    <property type="molecule type" value="Genomic_DNA"/>
</dbReference>
<name>A0ABV8SUD9_9GAMM</name>
<evidence type="ECO:0000259" key="4">
    <source>
        <dbReference type="SMART" id="SM01359"/>
    </source>
</evidence>
<dbReference type="Gene3D" id="2.60.40.1930">
    <property type="match status" value="1"/>
</dbReference>
<keyword evidence="3" id="KW-0472">Membrane</keyword>
<gene>
    <name evidence="6" type="ORF">ACFPN2_13240</name>
</gene>
<dbReference type="RefSeq" id="WP_380597224.1">
    <property type="nucleotide sequence ID" value="NZ_JBHSDU010000003.1"/>
</dbReference>
<dbReference type="Pfam" id="PF17973">
    <property type="entry name" value="bMG10"/>
    <property type="match status" value="1"/>
</dbReference>
<dbReference type="SMART" id="SM01360">
    <property type="entry name" value="A2M"/>
    <property type="match status" value="1"/>
</dbReference>
<protein>
    <submittedName>
        <fullName evidence="6">MG2 domain-containing protein</fullName>
    </submittedName>
</protein>
<dbReference type="Pfam" id="PF11974">
    <property type="entry name" value="bMG3"/>
    <property type="match status" value="1"/>
</dbReference>
<dbReference type="InterPro" id="IPR002890">
    <property type="entry name" value="MG2"/>
</dbReference>
<dbReference type="InterPro" id="IPR041203">
    <property type="entry name" value="Bact_A2M_MG5"/>
</dbReference>
<dbReference type="Gene3D" id="1.50.10.20">
    <property type="match status" value="1"/>
</dbReference>
<dbReference type="InterPro" id="IPR021868">
    <property type="entry name" value="Alpha_2_Macroglob_MG3"/>
</dbReference>
<evidence type="ECO:0000259" key="5">
    <source>
        <dbReference type="SMART" id="SM01360"/>
    </source>
</evidence>
<feature type="domain" description="Alpha-2-macroglobulin" evidence="5">
    <location>
        <begin position="1270"/>
        <end position="1362"/>
    </location>
</feature>
<evidence type="ECO:0000313" key="6">
    <source>
        <dbReference type="EMBL" id="MFC4310049.1"/>
    </source>
</evidence>
<dbReference type="Pfam" id="PF17972">
    <property type="entry name" value="bMG5"/>
    <property type="match status" value="1"/>
</dbReference>
<evidence type="ECO:0000256" key="2">
    <source>
        <dbReference type="ARBA" id="ARBA00022729"/>
    </source>
</evidence>
<feature type="domain" description="Alpha-2-macroglobulin bait region" evidence="4">
    <location>
        <begin position="1066"/>
        <end position="1205"/>
    </location>
</feature>
<evidence type="ECO:0000313" key="7">
    <source>
        <dbReference type="Proteomes" id="UP001595904"/>
    </source>
</evidence>
<dbReference type="PANTHER" id="PTHR40094:SF1">
    <property type="entry name" value="UBIQUITIN DOMAIN-CONTAINING PROTEIN"/>
    <property type="match status" value="1"/>
</dbReference>
<dbReference type="Pfam" id="PF01835">
    <property type="entry name" value="MG2"/>
    <property type="match status" value="1"/>
</dbReference>
<keyword evidence="3" id="KW-1133">Transmembrane helix</keyword>
<dbReference type="Pfam" id="PF07703">
    <property type="entry name" value="A2M_BRD"/>
    <property type="match status" value="1"/>
</dbReference>
<dbReference type="InterPro" id="IPR001599">
    <property type="entry name" value="Macroglobln_a2"/>
</dbReference>
<keyword evidence="2" id="KW-0732">Signal</keyword>
<evidence type="ECO:0000256" key="3">
    <source>
        <dbReference type="SAM" id="Phobius"/>
    </source>
</evidence>
<dbReference type="InterPro" id="IPR051802">
    <property type="entry name" value="YfhM-like"/>
</dbReference>
<dbReference type="Gene3D" id="2.60.40.3710">
    <property type="match status" value="1"/>
</dbReference>
<dbReference type="InterPro" id="IPR011625">
    <property type="entry name" value="A2M_N_BRD"/>
</dbReference>
<sequence>MDRFRSVLRTIFGQLNWQPPGWVTASSGAVRQGAGRLNASARANPRGAALTVAGIAALTAAAWFGWHWYKNRPQPVLTEFAVNAPGLTCYACEPPGSPNPLVVNFSASTATLERAGHPVDPKQAGIEISPAVAGQWFWDDDRTLRFQPAADWPIGQHYKVELSRKDFAASHITLKDYQFEFNTPAFVAKLANTEFHQDPVVAGNKKVVASISFTHPVDPESFEKRVKLKMFNKVTDTIEKELTAPTFTVIYDKLKLNAFVHSAQLEVPPKAGRLQITVDPGTRAARGGNESKDTLTASVEVPGLNSLRISNLGLDIVRDERNEPDQVILINTSFSVLEKELPPKVHVWLLPEKHPDPKVQAQFSADRPYPWTDTTLRPEVLTAQTALKLEQIPGEQEHYELHSLRYQAAPGRYLYIKIDAGLKSFGGYVLGDSVERIIQVPEFPRELSILHSGSLLSMSGEKTVSLFARNVPAIRVEIGRLLPRQLQHLVTQTSGMFGTPQFNNWAFESANITERFYEVIRLETGDPGKAQYESVDLGKYLDDNAGDRRGVFLFRVQAWNPDSNQALDYAPEAWNQAIGTQLADARLIVVTDLGLVVKRSVDGSQDVFVQSIATGAPISGAAVEIIGRNGLPVLTETSDADGHVRFPELKSFQREKAPVLYLARRGGDSSFLPLDYRGREIDLSRFDIGGVESNADRAALSAYIFSDRGIYRPGEEIRAGALVRNQDWSRGLSGLPLRLEVTDPQGTVIRRETFKPGTAGFGEILQPTKETSPTGTYTLALSIVRDQYSADLIGSTTVQVRDFQPDRLRMKATFSATSADGWVPPDNLEATIQLENLFGTPAENRRIVSNLTLTPSIPSFRAYPDYQFHDPQYAREGFSEQLADTTTDAQGKATLPLNLQRFAKATYRVHLVSQGFEADGGRGVTTEAAQLVSNMPYLVGYKPDGELGYLSRNGERNVHFIAIDPKAQRTEVGGLVLTRLETRFVSVLMRQANGTYKYESRRKETALGDTPLTIAATGYSLKLATDAPGNFAYVVKDASGQQLARFDYQVAGEGNVTRTLEKNAELQLTLSKRDYAPGEEVEVSIRAPYEGAGLITIERERVYAWKWFKTSTTSSVQKITLPAGLEGNAYVSVTFVRDAGSSEIYTSPMSYGVQPFSIAVDARRNPVTIEAPTLVKPGQDVTFRYRTEKPSRLVLFAVDEGILQVAAYKTPDPLGYFFQKRALEVSTTQILDLILPEFRQLGLAAAPGGDAEGLLGKHLNPFRRKGEKPVAYWSGIVDADSTTRELKYTVPDYFNGTLRVMAVAVTDDRVGVHESRTLVRGDFVLSPNAPTTVSPGDEFDVSVGVSNNVEGSGASATVAVTLETDAGLDVVGEPKQEVGIAEGREGSVRFRLRAKDMPGAANMSFTARTGNASGKRRIDLSVRPATPFMTQLSAGVLPKGEKEIRIERQMYPHHRTLETGASMLPLQFAHGFVAYLSSYPYACTEQIVSMSMPAVLLTSRSEFGYVKTSAGSDVSALIGELRSRQTETGAYKLWPGGNEVVEFVSLYAQQLLLEAGERGQAIPGDLVTNGNNYLHQVAQRDGNNLIDERQSAYAIYLLTRQGQRMAAEIAASRKRLAERYRGQWEKDLTAAWLAASLDLMRQDRDAENLISGVRFDPSADELYNDPMTRDAFLLFVISRHFPERLKNVPSDVFTTMAKRVTDGYYHSLSAGTTLLALDAYASATEGAARNLAIAEVLKNKSVRALTLPEGLFPTVKFTDQAAALRFTNNTNLNAYYLIEQSGFDRKPPTQAIKQGLEVLREYTDSSGKPITSIQMGQQIDVHLKFRGLKEGAYSNIALVDLLPGGFELVVPTEAAQSQFAEASSSETEGEGEYDSSYEGWQCQVCVGNVKASLQYADMREDRVVFYANATGEISEIVYRIKATNVGSYVAPPAYGEAMYNRNVIGRSASGKIEVSRP</sequence>
<dbReference type="InterPro" id="IPR008930">
    <property type="entry name" value="Terpenoid_cyclase/PrenylTrfase"/>
</dbReference>
<keyword evidence="3" id="KW-0812">Transmembrane</keyword>
<feature type="transmembrane region" description="Helical" evidence="3">
    <location>
        <begin position="48"/>
        <end position="69"/>
    </location>
</feature>
<organism evidence="6 7">
    <name type="scientific">Steroidobacter flavus</name>
    <dbReference type="NCBI Taxonomy" id="1842136"/>
    <lineage>
        <taxon>Bacteria</taxon>
        <taxon>Pseudomonadati</taxon>
        <taxon>Pseudomonadota</taxon>
        <taxon>Gammaproteobacteria</taxon>
        <taxon>Steroidobacterales</taxon>
        <taxon>Steroidobacteraceae</taxon>
        <taxon>Steroidobacter</taxon>
    </lineage>
</organism>
<dbReference type="SMART" id="SM01359">
    <property type="entry name" value="A2M_N_2"/>
    <property type="match status" value="1"/>
</dbReference>
<comment type="caution">
    <text evidence="6">The sequence shown here is derived from an EMBL/GenBank/DDBJ whole genome shotgun (WGS) entry which is preliminary data.</text>
</comment>
<evidence type="ECO:0000256" key="1">
    <source>
        <dbReference type="ARBA" id="ARBA00010556"/>
    </source>
</evidence>
<dbReference type="Proteomes" id="UP001595904">
    <property type="component" value="Unassembled WGS sequence"/>
</dbReference>
<proteinExistence type="inferred from homology"/>
<accession>A0ABV8SUD9</accession>